<proteinExistence type="predicted"/>
<evidence type="ECO:0000313" key="3">
    <source>
        <dbReference type="Proteomes" id="UP000780345"/>
    </source>
</evidence>
<evidence type="ECO:0008006" key="4">
    <source>
        <dbReference type="Google" id="ProtNLM"/>
    </source>
</evidence>
<sequence>MTLFLISALRAVIEMLGLCLVGQGVLHVLAGRRRETNRIYQLFDLITRPPRRAIALAMPGTSGKTIGLVCFIVLLLLWLGLAYLRKFI</sequence>
<gene>
    <name evidence="2" type="ORF">HXM80_11255</name>
</gene>
<keyword evidence="1" id="KW-0472">Membrane</keyword>
<feature type="transmembrane region" description="Helical" evidence="1">
    <location>
        <begin position="12"/>
        <end position="30"/>
    </location>
</feature>
<keyword evidence="1" id="KW-0812">Transmembrane</keyword>
<dbReference type="AlphaFoldDB" id="A0A930GU42"/>
<comment type="caution">
    <text evidence="2">The sequence shown here is derived from an EMBL/GenBank/DDBJ whole genome shotgun (WGS) entry which is preliminary data.</text>
</comment>
<dbReference type="Proteomes" id="UP000780345">
    <property type="component" value="Unassembled WGS sequence"/>
</dbReference>
<dbReference type="EMBL" id="JABZQQ010000194">
    <property type="protein sequence ID" value="MBF1266171.1"/>
    <property type="molecule type" value="Genomic_DNA"/>
</dbReference>
<keyword evidence="1" id="KW-1133">Transmembrane helix</keyword>
<evidence type="ECO:0000256" key="1">
    <source>
        <dbReference type="SAM" id="Phobius"/>
    </source>
</evidence>
<evidence type="ECO:0000313" key="2">
    <source>
        <dbReference type="EMBL" id="MBF1266171.1"/>
    </source>
</evidence>
<organism evidence="2 3">
    <name type="scientific">Neisseria sicca</name>
    <dbReference type="NCBI Taxonomy" id="490"/>
    <lineage>
        <taxon>Bacteria</taxon>
        <taxon>Pseudomonadati</taxon>
        <taxon>Pseudomonadota</taxon>
        <taxon>Betaproteobacteria</taxon>
        <taxon>Neisseriales</taxon>
        <taxon>Neisseriaceae</taxon>
        <taxon>Neisseria</taxon>
    </lineage>
</organism>
<accession>A0A930GU42</accession>
<feature type="transmembrane region" description="Helical" evidence="1">
    <location>
        <begin position="66"/>
        <end position="84"/>
    </location>
</feature>
<reference evidence="2" key="1">
    <citation type="submission" date="2020-04" db="EMBL/GenBank/DDBJ databases">
        <title>Deep metagenomics examines the oral microbiome during advanced dental caries in children, revealing novel taxa and co-occurrences with host molecules.</title>
        <authorList>
            <person name="Baker J.L."/>
            <person name="Morton J.T."/>
            <person name="Dinis M."/>
            <person name="Alvarez R."/>
            <person name="Tran N.C."/>
            <person name="Knight R."/>
            <person name="Edlund A."/>
        </authorList>
    </citation>
    <scope>NUCLEOTIDE SEQUENCE</scope>
    <source>
        <strain evidence="2">JCVI_32_bin.62</strain>
    </source>
</reference>
<name>A0A930GU42_NEISI</name>
<protein>
    <recommendedName>
        <fullName evidence="4">YggT family protein</fullName>
    </recommendedName>
</protein>